<name>A0AAX6G5U0_IRIPA</name>
<gene>
    <name evidence="2" type="ORF">M6B38_129565</name>
</gene>
<comment type="caution">
    <text evidence="2">The sequence shown here is derived from an EMBL/GenBank/DDBJ whole genome shotgun (WGS) entry which is preliminary data.</text>
</comment>
<proteinExistence type="predicted"/>
<evidence type="ECO:0000313" key="3">
    <source>
        <dbReference type="Proteomes" id="UP001140949"/>
    </source>
</evidence>
<dbReference type="GO" id="GO:0016874">
    <property type="term" value="F:ligase activity"/>
    <property type="evidence" value="ECO:0007669"/>
    <property type="project" value="UniProtKB-KW"/>
</dbReference>
<dbReference type="EMBL" id="JANAVB010022593">
    <property type="protein sequence ID" value="KAJ6824059.1"/>
    <property type="molecule type" value="Genomic_DNA"/>
</dbReference>
<feature type="compositionally biased region" description="Basic and acidic residues" evidence="1">
    <location>
        <begin position="28"/>
        <end position="47"/>
    </location>
</feature>
<dbReference type="AlphaFoldDB" id="A0AAX6G5U0"/>
<keyword evidence="3" id="KW-1185">Reference proteome</keyword>
<accession>A0AAX6G5U0</accession>
<feature type="region of interest" description="Disordered" evidence="1">
    <location>
        <begin position="14"/>
        <end position="63"/>
    </location>
</feature>
<protein>
    <submittedName>
        <fullName evidence="2">Tyrosine--tRNA ligase, chloroplastic/mitochondrial-like</fullName>
    </submittedName>
</protein>
<sequence>MFLSMEEIRGIEEGMGRPGYVPNSAQRRLAEEVTRGRAGRGVDERPEAGGGDAAGLEDGRGDRGGRAVVLLGLRSGAEFFSGRFVVVDGVSREQVGCSAAGKARGLYLNNRRIDSYEKTNRRSRRMTLLMGTCCCYLPERRIRWL</sequence>
<evidence type="ECO:0000256" key="1">
    <source>
        <dbReference type="SAM" id="MobiDB-lite"/>
    </source>
</evidence>
<evidence type="ECO:0000313" key="2">
    <source>
        <dbReference type="EMBL" id="KAJ6824059.1"/>
    </source>
</evidence>
<reference evidence="2" key="2">
    <citation type="submission" date="2023-04" db="EMBL/GenBank/DDBJ databases">
        <authorList>
            <person name="Bruccoleri R.E."/>
            <person name="Oakeley E.J."/>
            <person name="Faust A.-M."/>
            <person name="Dessus-Babus S."/>
            <person name="Altorfer M."/>
            <person name="Burckhardt D."/>
            <person name="Oertli M."/>
            <person name="Naumann U."/>
            <person name="Petersen F."/>
            <person name="Wong J."/>
        </authorList>
    </citation>
    <scope>NUCLEOTIDE SEQUENCE</scope>
    <source>
        <strain evidence="2">GSM-AAB239-AS_SAM_17_03QT</strain>
        <tissue evidence="2">Leaf</tissue>
    </source>
</reference>
<organism evidence="2 3">
    <name type="scientific">Iris pallida</name>
    <name type="common">Sweet iris</name>
    <dbReference type="NCBI Taxonomy" id="29817"/>
    <lineage>
        <taxon>Eukaryota</taxon>
        <taxon>Viridiplantae</taxon>
        <taxon>Streptophyta</taxon>
        <taxon>Embryophyta</taxon>
        <taxon>Tracheophyta</taxon>
        <taxon>Spermatophyta</taxon>
        <taxon>Magnoliopsida</taxon>
        <taxon>Liliopsida</taxon>
        <taxon>Asparagales</taxon>
        <taxon>Iridaceae</taxon>
        <taxon>Iridoideae</taxon>
        <taxon>Irideae</taxon>
        <taxon>Iris</taxon>
    </lineage>
</organism>
<keyword evidence="2" id="KW-0436">Ligase</keyword>
<dbReference type="Proteomes" id="UP001140949">
    <property type="component" value="Unassembled WGS sequence"/>
</dbReference>
<reference evidence="2" key="1">
    <citation type="journal article" date="2023" name="GigaByte">
        <title>Genome assembly of the bearded iris, Iris pallida Lam.</title>
        <authorList>
            <person name="Bruccoleri R.E."/>
            <person name="Oakeley E.J."/>
            <person name="Faust A.M.E."/>
            <person name="Altorfer M."/>
            <person name="Dessus-Babus S."/>
            <person name="Burckhardt D."/>
            <person name="Oertli M."/>
            <person name="Naumann U."/>
            <person name="Petersen F."/>
            <person name="Wong J."/>
        </authorList>
    </citation>
    <scope>NUCLEOTIDE SEQUENCE</scope>
    <source>
        <strain evidence="2">GSM-AAB239-AS_SAM_17_03QT</strain>
    </source>
</reference>